<keyword evidence="2" id="KW-0238">DNA-binding</keyword>
<dbReference type="InterPro" id="IPR036390">
    <property type="entry name" value="WH_DNA-bd_sf"/>
</dbReference>
<dbReference type="InterPro" id="IPR000524">
    <property type="entry name" value="Tscrpt_reg_HTH_GntR"/>
</dbReference>
<protein>
    <submittedName>
        <fullName evidence="5">L-lactate dehydrogenase operon regulatory protein</fullName>
    </submittedName>
</protein>
<dbReference type="AlphaFoldDB" id="A0A9E6XTP3"/>
<proteinExistence type="predicted"/>
<keyword evidence="6" id="KW-1185">Reference proteome</keyword>
<dbReference type="Gene3D" id="1.20.120.530">
    <property type="entry name" value="GntR ligand-binding domain-like"/>
    <property type="match status" value="1"/>
</dbReference>
<dbReference type="SMART" id="SM00345">
    <property type="entry name" value="HTH_GNTR"/>
    <property type="match status" value="1"/>
</dbReference>
<organism evidence="5 6">
    <name type="scientific">Capillimicrobium parvum</name>
    <dbReference type="NCBI Taxonomy" id="2884022"/>
    <lineage>
        <taxon>Bacteria</taxon>
        <taxon>Bacillati</taxon>
        <taxon>Actinomycetota</taxon>
        <taxon>Thermoleophilia</taxon>
        <taxon>Solirubrobacterales</taxon>
        <taxon>Capillimicrobiaceae</taxon>
        <taxon>Capillimicrobium</taxon>
    </lineage>
</organism>
<dbReference type="CDD" id="cd07377">
    <property type="entry name" value="WHTH_GntR"/>
    <property type="match status" value="1"/>
</dbReference>
<evidence type="ECO:0000313" key="6">
    <source>
        <dbReference type="Proteomes" id="UP001162834"/>
    </source>
</evidence>
<dbReference type="SMART" id="SM00895">
    <property type="entry name" value="FCD"/>
    <property type="match status" value="1"/>
</dbReference>
<dbReference type="GO" id="GO:0003677">
    <property type="term" value="F:DNA binding"/>
    <property type="evidence" value="ECO:0007669"/>
    <property type="project" value="UniProtKB-KW"/>
</dbReference>
<dbReference type="RefSeq" id="WP_259313658.1">
    <property type="nucleotide sequence ID" value="NZ_CP087164.1"/>
</dbReference>
<reference evidence="5" key="1">
    <citation type="journal article" date="2022" name="Int. J. Syst. Evol. Microbiol.">
        <title>Pseudomonas aegrilactucae sp. nov. and Pseudomonas morbosilactucae sp. nov., pathogens causing bacterial rot of lettuce in Japan.</title>
        <authorList>
            <person name="Sawada H."/>
            <person name="Fujikawa T."/>
            <person name="Satou M."/>
        </authorList>
    </citation>
    <scope>NUCLEOTIDE SEQUENCE</scope>
    <source>
        <strain evidence="5">0166_1</strain>
    </source>
</reference>
<dbReference type="PRINTS" id="PR00035">
    <property type="entry name" value="HTHGNTR"/>
</dbReference>
<dbReference type="GO" id="GO:0003700">
    <property type="term" value="F:DNA-binding transcription factor activity"/>
    <property type="evidence" value="ECO:0007669"/>
    <property type="project" value="InterPro"/>
</dbReference>
<dbReference type="Gene3D" id="1.10.10.10">
    <property type="entry name" value="Winged helix-like DNA-binding domain superfamily/Winged helix DNA-binding domain"/>
    <property type="match status" value="1"/>
</dbReference>
<evidence type="ECO:0000259" key="4">
    <source>
        <dbReference type="PROSITE" id="PS50949"/>
    </source>
</evidence>
<dbReference type="SUPFAM" id="SSF48008">
    <property type="entry name" value="GntR ligand-binding domain-like"/>
    <property type="match status" value="1"/>
</dbReference>
<sequence>MATAPDRPGGPFTPAIGGASEQIALQIRRYLEQRHLRPGDRIGTEQELADEFGVSRPTLREALRLLSASHLIRVGRGRSGGIFVARTPNEGMSRNVSESIALMLAAETISMPELLDARMFLEVPLAGRAAASATAETAAQLEQAIADAEGHAPGTEPFNSADSRFHQILAKTAGNDLLLAFTGWILEVLQPQLIAHLASAIDGDAILAQHRAILRAVRRNQRSAAERAMAAHLEYLVRVLDRVDAP</sequence>
<evidence type="ECO:0000256" key="2">
    <source>
        <dbReference type="ARBA" id="ARBA00023125"/>
    </source>
</evidence>
<feature type="domain" description="HTH gntR-type" evidence="4">
    <location>
        <begin position="17"/>
        <end position="87"/>
    </location>
</feature>
<dbReference type="Pfam" id="PF00392">
    <property type="entry name" value="GntR"/>
    <property type="match status" value="1"/>
</dbReference>
<evidence type="ECO:0000256" key="1">
    <source>
        <dbReference type="ARBA" id="ARBA00023015"/>
    </source>
</evidence>
<dbReference type="InterPro" id="IPR036388">
    <property type="entry name" value="WH-like_DNA-bd_sf"/>
</dbReference>
<dbReference type="EMBL" id="CP087164">
    <property type="protein sequence ID" value="UGS33970.1"/>
    <property type="molecule type" value="Genomic_DNA"/>
</dbReference>
<keyword evidence="1" id="KW-0805">Transcription regulation</keyword>
<dbReference type="Pfam" id="PF07729">
    <property type="entry name" value="FCD"/>
    <property type="match status" value="1"/>
</dbReference>
<dbReference type="PROSITE" id="PS50949">
    <property type="entry name" value="HTH_GNTR"/>
    <property type="match status" value="1"/>
</dbReference>
<evidence type="ECO:0000313" key="5">
    <source>
        <dbReference type="EMBL" id="UGS33970.1"/>
    </source>
</evidence>
<dbReference type="PANTHER" id="PTHR43537">
    <property type="entry name" value="TRANSCRIPTIONAL REGULATOR, GNTR FAMILY"/>
    <property type="match status" value="1"/>
</dbReference>
<dbReference type="PANTHER" id="PTHR43537:SF5">
    <property type="entry name" value="UXU OPERON TRANSCRIPTIONAL REGULATOR"/>
    <property type="match status" value="1"/>
</dbReference>
<dbReference type="InterPro" id="IPR008920">
    <property type="entry name" value="TF_FadR/GntR_C"/>
</dbReference>
<evidence type="ECO:0000256" key="3">
    <source>
        <dbReference type="ARBA" id="ARBA00023163"/>
    </source>
</evidence>
<keyword evidence="3" id="KW-0804">Transcription</keyword>
<dbReference type="KEGG" id="sbae:DSM104329_00337"/>
<gene>
    <name evidence="5" type="primary">lldR_1</name>
    <name evidence="5" type="ORF">DSM104329_00337</name>
</gene>
<dbReference type="InterPro" id="IPR011711">
    <property type="entry name" value="GntR_C"/>
</dbReference>
<accession>A0A9E6XTP3</accession>
<name>A0A9E6XTP3_9ACTN</name>
<dbReference type="SUPFAM" id="SSF46785">
    <property type="entry name" value="Winged helix' DNA-binding domain"/>
    <property type="match status" value="1"/>
</dbReference>
<dbReference type="Proteomes" id="UP001162834">
    <property type="component" value="Chromosome"/>
</dbReference>